<evidence type="ECO:0000256" key="3">
    <source>
        <dbReference type="ARBA" id="ARBA00022475"/>
    </source>
</evidence>
<feature type="transmembrane region" description="Helical" evidence="11">
    <location>
        <begin position="85"/>
        <end position="108"/>
    </location>
</feature>
<dbReference type="GO" id="GO:0034040">
    <property type="term" value="F:ATPase-coupled lipid transmembrane transporter activity"/>
    <property type="evidence" value="ECO:0007669"/>
    <property type="project" value="InterPro"/>
</dbReference>
<evidence type="ECO:0000313" key="15">
    <source>
        <dbReference type="Proteomes" id="UP000596063"/>
    </source>
</evidence>
<keyword evidence="9" id="KW-0445">Lipid transport</keyword>
<evidence type="ECO:0000256" key="2">
    <source>
        <dbReference type="ARBA" id="ARBA00022448"/>
    </source>
</evidence>
<keyword evidence="7" id="KW-1278">Translocase</keyword>
<dbReference type="RefSeq" id="WP_198568215.1">
    <property type="nucleotide sequence ID" value="NZ_CP066167.1"/>
</dbReference>
<keyword evidence="15" id="KW-1185">Reference proteome</keyword>
<dbReference type="GO" id="GO:0005524">
    <property type="term" value="F:ATP binding"/>
    <property type="evidence" value="ECO:0007669"/>
    <property type="project" value="UniProtKB-KW"/>
</dbReference>
<organism evidence="14 15">
    <name type="scientific">Spongiibacter nanhainus</name>
    <dbReference type="NCBI Taxonomy" id="2794344"/>
    <lineage>
        <taxon>Bacteria</taxon>
        <taxon>Pseudomonadati</taxon>
        <taxon>Pseudomonadota</taxon>
        <taxon>Gammaproteobacteria</taxon>
        <taxon>Cellvibrionales</taxon>
        <taxon>Spongiibacteraceae</taxon>
        <taxon>Spongiibacter</taxon>
    </lineage>
</organism>
<evidence type="ECO:0000259" key="13">
    <source>
        <dbReference type="PROSITE" id="PS50929"/>
    </source>
</evidence>
<dbReference type="GO" id="GO:0005886">
    <property type="term" value="C:plasma membrane"/>
    <property type="evidence" value="ECO:0007669"/>
    <property type="project" value="UniProtKB-SubCell"/>
</dbReference>
<evidence type="ECO:0000256" key="7">
    <source>
        <dbReference type="ARBA" id="ARBA00022967"/>
    </source>
</evidence>
<dbReference type="CDD" id="cd18552">
    <property type="entry name" value="ABC_6TM_MsbA_like"/>
    <property type="match status" value="1"/>
</dbReference>
<gene>
    <name evidence="14" type="primary">msbA</name>
    <name evidence="14" type="ORF">I6N98_09925</name>
</gene>
<evidence type="ECO:0000256" key="8">
    <source>
        <dbReference type="ARBA" id="ARBA00022989"/>
    </source>
</evidence>
<dbReference type="FunFam" id="3.40.50.300:FF:000287">
    <property type="entry name" value="Multidrug ABC transporter ATP-binding protein"/>
    <property type="match status" value="1"/>
</dbReference>
<accession>A0A7T4UNL1</accession>
<evidence type="ECO:0000313" key="14">
    <source>
        <dbReference type="EMBL" id="QQD16713.1"/>
    </source>
</evidence>
<dbReference type="PROSITE" id="PS00211">
    <property type="entry name" value="ABC_TRANSPORTER_1"/>
    <property type="match status" value="1"/>
</dbReference>
<dbReference type="InterPro" id="IPR003439">
    <property type="entry name" value="ABC_transporter-like_ATP-bd"/>
</dbReference>
<dbReference type="SUPFAM" id="SSF52540">
    <property type="entry name" value="P-loop containing nucleoside triphosphate hydrolases"/>
    <property type="match status" value="1"/>
</dbReference>
<protein>
    <submittedName>
        <fullName evidence="14">Lipid A export permease/ATP-binding protein MsbA</fullName>
    </submittedName>
</protein>
<dbReference type="GO" id="GO:0015421">
    <property type="term" value="F:ABC-type oligopeptide transporter activity"/>
    <property type="evidence" value="ECO:0007669"/>
    <property type="project" value="TreeGrafter"/>
</dbReference>
<keyword evidence="2" id="KW-0813">Transport</keyword>
<keyword evidence="5" id="KW-0547">Nucleotide-binding</keyword>
<dbReference type="PANTHER" id="PTHR43394:SF1">
    <property type="entry name" value="ATP-BINDING CASSETTE SUB-FAMILY B MEMBER 10, MITOCHONDRIAL"/>
    <property type="match status" value="1"/>
</dbReference>
<sequence>MSKNERDIVTYGRLLKYVIPFWPLFVMSVLGFALYSGVQVLLADMMQLIVDYIGQNIRPGEGGVSAKIMWALGGEDFNIANARGWIVVALITLGVLRGVGFFLGNYFIAGISHRLVHVLRCQLFDKMLVVPTAYFDRNSSGTMISKITFNVEQVTGAAVNAMKVVLREGTFAIGLIAYLLYMNWKLTMVFFVALPLIGLTVYWVGKRFRKISRRIQNAMGEVNQVTNDSINAFREIRLYGGGDYENDRFTQASRKNRNQNLKMAFYNAISPTVIQLPVVVATGVLIWIALGLTGEMSPGSFVAYLSAALFLPKPIRQLAEVNSVIQKGLAASQDIFAFLDAEQEKDTGQHQVDRVQGNIDIRHLNFAYEPDQPPVLKDINLSVPAGTSLALVGLSGSGKSTLVNLISRFYDHSSGELLLDGVDVTDYKLANLRANIALVTQQVTLFNDTVYNNIAYGGMASASRAEVETAIKAAHAEEFIQRLPQGLDTVIGEDGIMLSGGQRQRLAIARALLKNAPILILDEATSALDNRAESHIQQAMEEVMKGRTTIVIAHRLSTIENADRIVVMEEGRIIEQGSHTELMALNQRYAQLYTKHFEDDSEAGEQREDGE</sequence>
<evidence type="ECO:0000256" key="1">
    <source>
        <dbReference type="ARBA" id="ARBA00004651"/>
    </source>
</evidence>
<keyword evidence="4 11" id="KW-0812">Transmembrane</keyword>
<dbReference type="InterPro" id="IPR011527">
    <property type="entry name" value="ABC1_TM_dom"/>
</dbReference>
<dbReference type="NCBIfam" id="TIGR02203">
    <property type="entry name" value="MsbA_lipidA"/>
    <property type="match status" value="1"/>
</dbReference>
<feature type="transmembrane region" description="Helical" evidence="11">
    <location>
        <begin position="187"/>
        <end position="205"/>
    </location>
</feature>
<dbReference type="SMART" id="SM00382">
    <property type="entry name" value="AAA"/>
    <property type="match status" value="1"/>
</dbReference>
<dbReference type="EMBL" id="CP066167">
    <property type="protein sequence ID" value="QQD16713.1"/>
    <property type="molecule type" value="Genomic_DNA"/>
</dbReference>
<dbReference type="Gene3D" id="1.20.1560.10">
    <property type="entry name" value="ABC transporter type 1, transmembrane domain"/>
    <property type="match status" value="1"/>
</dbReference>
<dbReference type="Gene3D" id="3.40.50.300">
    <property type="entry name" value="P-loop containing nucleotide triphosphate hydrolases"/>
    <property type="match status" value="1"/>
</dbReference>
<keyword evidence="6 14" id="KW-0067">ATP-binding</keyword>
<evidence type="ECO:0000256" key="6">
    <source>
        <dbReference type="ARBA" id="ARBA00022840"/>
    </source>
</evidence>
<evidence type="ECO:0000256" key="5">
    <source>
        <dbReference type="ARBA" id="ARBA00022741"/>
    </source>
</evidence>
<dbReference type="SUPFAM" id="SSF90123">
    <property type="entry name" value="ABC transporter transmembrane region"/>
    <property type="match status" value="1"/>
</dbReference>
<evidence type="ECO:0000259" key="12">
    <source>
        <dbReference type="PROSITE" id="PS50893"/>
    </source>
</evidence>
<dbReference type="AlphaFoldDB" id="A0A7T4UNL1"/>
<proteinExistence type="predicted"/>
<dbReference type="PANTHER" id="PTHR43394">
    <property type="entry name" value="ATP-DEPENDENT PERMEASE MDL1, MITOCHONDRIAL"/>
    <property type="match status" value="1"/>
</dbReference>
<feature type="transmembrane region" description="Helical" evidence="11">
    <location>
        <begin position="264"/>
        <end position="290"/>
    </location>
</feature>
<dbReference type="PROSITE" id="PS50893">
    <property type="entry name" value="ABC_TRANSPORTER_2"/>
    <property type="match status" value="1"/>
</dbReference>
<dbReference type="PROSITE" id="PS50929">
    <property type="entry name" value="ABC_TM1F"/>
    <property type="match status" value="1"/>
</dbReference>
<keyword evidence="3" id="KW-1003">Cell membrane</keyword>
<dbReference type="InterPro" id="IPR011917">
    <property type="entry name" value="ABC_transpr_lipidA"/>
</dbReference>
<evidence type="ECO:0000256" key="10">
    <source>
        <dbReference type="ARBA" id="ARBA00023136"/>
    </source>
</evidence>
<dbReference type="InterPro" id="IPR017871">
    <property type="entry name" value="ABC_transporter-like_CS"/>
</dbReference>
<evidence type="ECO:0000256" key="11">
    <source>
        <dbReference type="SAM" id="Phobius"/>
    </source>
</evidence>
<dbReference type="InterPro" id="IPR003593">
    <property type="entry name" value="AAA+_ATPase"/>
</dbReference>
<comment type="subcellular location">
    <subcellularLocation>
        <location evidence="1">Cell membrane</location>
        <topology evidence="1">Multi-pass membrane protein</topology>
    </subcellularLocation>
</comment>
<feature type="transmembrane region" description="Helical" evidence="11">
    <location>
        <begin position="21"/>
        <end position="42"/>
    </location>
</feature>
<evidence type="ECO:0000256" key="9">
    <source>
        <dbReference type="ARBA" id="ARBA00023055"/>
    </source>
</evidence>
<feature type="transmembrane region" description="Helical" evidence="11">
    <location>
        <begin position="164"/>
        <end position="181"/>
    </location>
</feature>
<dbReference type="KEGG" id="snan:I6N98_09925"/>
<dbReference type="InterPro" id="IPR039421">
    <property type="entry name" value="Type_1_exporter"/>
</dbReference>
<dbReference type="InterPro" id="IPR036640">
    <property type="entry name" value="ABC1_TM_sf"/>
</dbReference>
<keyword evidence="8 11" id="KW-1133">Transmembrane helix</keyword>
<name>A0A7T4UNL1_9GAMM</name>
<reference evidence="14 15" key="1">
    <citation type="submission" date="2020-12" db="EMBL/GenBank/DDBJ databases">
        <authorList>
            <person name="Shan Y."/>
        </authorList>
    </citation>
    <scope>NUCLEOTIDE SEQUENCE [LARGE SCALE GENOMIC DNA]</scope>
    <source>
        <strain evidence="15">csc3.9</strain>
    </source>
</reference>
<evidence type="ECO:0000256" key="4">
    <source>
        <dbReference type="ARBA" id="ARBA00022692"/>
    </source>
</evidence>
<dbReference type="InterPro" id="IPR027417">
    <property type="entry name" value="P-loop_NTPase"/>
</dbReference>
<dbReference type="Pfam" id="PF00005">
    <property type="entry name" value="ABC_tran"/>
    <property type="match status" value="1"/>
</dbReference>
<feature type="domain" description="ABC transporter" evidence="12">
    <location>
        <begin position="361"/>
        <end position="595"/>
    </location>
</feature>
<dbReference type="GO" id="GO:0016887">
    <property type="term" value="F:ATP hydrolysis activity"/>
    <property type="evidence" value="ECO:0007669"/>
    <property type="project" value="InterPro"/>
</dbReference>
<keyword evidence="10 11" id="KW-0472">Membrane</keyword>
<dbReference type="Pfam" id="PF00664">
    <property type="entry name" value="ABC_membrane"/>
    <property type="match status" value="1"/>
</dbReference>
<feature type="domain" description="ABC transmembrane type-1" evidence="13">
    <location>
        <begin position="26"/>
        <end position="327"/>
    </location>
</feature>
<dbReference type="Proteomes" id="UP000596063">
    <property type="component" value="Chromosome"/>
</dbReference>